<comment type="caution">
    <text evidence="1">The sequence shown here is derived from an EMBL/GenBank/DDBJ whole genome shotgun (WGS) entry which is preliminary data.</text>
</comment>
<accession>A0ABW4YLZ0</accession>
<gene>
    <name evidence="1" type="ORF">ACFSJH_13210</name>
</gene>
<reference evidence="2" key="1">
    <citation type="journal article" date="2019" name="Int. J. Syst. Evol. Microbiol.">
        <title>The Global Catalogue of Microorganisms (GCM) 10K type strain sequencing project: providing services to taxonomists for standard genome sequencing and annotation.</title>
        <authorList>
            <consortium name="The Broad Institute Genomics Platform"/>
            <consortium name="The Broad Institute Genome Sequencing Center for Infectious Disease"/>
            <person name="Wu L."/>
            <person name="Ma J."/>
        </authorList>
    </citation>
    <scope>NUCLEOTIDE SEQUENCE [LARGE SCALE GENOMIC DNA]</scope>
    <source>
        <strain evidence="2">GH52</strain>
    </source>
</reference>
<sequence length="46" mass="5222">MENIPIRGLDWFGLVGLYCIVLLKKTSKDAGLSEHLVTRFVCDEIK</sequence>
<protein>
    <submittedName>
        <fullName evidence="1">Uncharacterized protein</fullName>
    </submittedName>
</protein>
<dbReference type="Proteomes" id="UP001597362">
    <property type="component" value="Unassembled WGS sequence"/>
</dbReference>
<dbReference type="RefSeq" id="WP_377773104.1">
    <property type="nucleotide sequence ID" value="NZ_JBHUHO010000031.1"/>
</dbReference>
<proteinExistence type="predicted"/>
<evidence type="ECO:0000313" key="2">
    <source>
        <dbReference type="Proteomes" id="UP001597362"/>
    </source>
</evidence>
<organism evidence="1 2">
    <name type="scientific">Paenibacillus yanchengensis</name>
    <dbReference type="NCBI Taxonomy" id="2035833"/>
    <lineage>
        <taxon>Bacteria</taxon>
        <taxon>Bacillati</taxon>
        <taxon>Bacillota</taxon>
        <taxon>Bacilli</taxon>
        <taxon>Bacillales</taxon>
        <taxon>Paenibacillaceae</taxon>
        <taxon>Paenibacillus</taxon>
    </lineage>
</organism>
<name>A0ABW4YLZ0_9BACL</name>
<evidence type="ECO:0000313" key="1">
    <source>
        <dbReference type="EMBL" id="MFD2116681.1"/>
    </source>
</evidence>
<dbReference type="EMBL" id="JBHUHO010000031">
    <property type="protein sequence ID" value="MFD2116681.1"/>
    <property type="molecule type" value="Genomic_DNA"/>
</dbReference>
<keyword evidence="2" id="KW-1185">Reference proteome</keyword>